<feature type="domain" description="MaoC-like" evidence="2">
    <location>
        <begin position="7"/>
        <end position="46"/>
    </location>
</feature>
<keyword evidence="1" id="KW-0472">Membrane</keyword>
<dbReference type="RefSeq" id="WP_110432890.1">
    <property type="nucleotide sequence ID" value="NZ_QGLR01000008.1"/>
</dbReference>
<name>A0A2V4E5Q2_9GAMM</name>
<feature type="transmembrane region" description="Helical" evidence="1">
    <location>
        <begin position="148"/>
        <end position="167"/>
    </location>
</feature>
<dbReference type="Gene3D" id="3.10.129.10">
    <property type="entry name" value="Hotdog Thioesterase"/>
    <property type="match status" value="1"/>
</dbReference>
<accession>A0A2V4E5Q2</accession>
<dbReference type="AlphaFoldDB" id="A0A2V4E5Q2"/>
<dbReference type="SUPFAM" id="SSF54637">
    <property type="entry name" value="Thioesterase/thiol ester dehydrase-isomerase"/>
    <property type="match status" value="1"/>
</dbReference>
<proteinExistence type="predicted"/>
<evidence type="ECO:0000259" key="2">
    <source>
        <dbReference type="Pfam" id="PF01575"/>
    </source>
</evidence>
<dbReference type="Proteomes" id="UP000247932">
    <property type="component" value="Unassembled WGS sequence"/>
</dbReference>
<gene>
    <name evidence="3" type="ORF">DKK70_04345</name>
</gene>
<evidence type="ECO:0000256" key="1">
    <source>
        <dbReference type="SAM" id="Phobius"/>
    </source>
</evidence>
<protein>
    <recommendedName>
        <fullName evidence="2">MaoC-like domain-containing protein</fullName>
    </recommendedName>
</protein>
<reference evidence="3 4" key="1">
    <citation type="submission" date="2018-05" db="EMBL/GenBank/DDBJ databases">
        <title>Reference genomes for bee gut microbiota database.</title>
        <authorList>
            <person name="Ellegaard K.M."/>
        </authorList>
    </citation>
    <scope>NUCLEOTIDE SEQUENCE [LARGE SCALE GENOMIC DNA]</scope>
    <source>
        <strain evidence="3 4">ESL0182</strain>
    </source>
</reference>
<dbReference type="InterPro" id="IPR002539">
    <property type="entry name" value="MaoC-like_dom"/>
</dbReference>
<organism evidence="3 4">
    <name type="scientific">Gilliamella apicola</name>
    <dbReference type="NCBI Taxonomy" id="1196095"/>
    <lineage>
        <taxon>Bacteria</taxon>
        <taxon>Pseudomonadati</taxon>
        <taxon>Pseudomonadota</taxon>
        <taxon>Gammaproteobacteria</taxon>
        <taxon>Orbales</taxon>
        <taxon>Orbaceae</taxon>
        <taxon>Gilliamella</taxon>
    </lineage>
</organism>
<dbReference type="Pfam" id="PF01575">
    <property type="entry name" value="MaoC_dehydratas"/>
    <property type="match status" value="1"/>
</dbReference>
<keyword evidence="1" id="KW-0812">Transmembrane</keyword>
<keyword evidence="4" id="KW-1185">Reference proteome</keyword>
<sequence length="266" mass="31017">MILNFNKKSLEEWANFSGDFNPIHFDENKARQIGLNNLAVHGMLAMLPLKQYTTDSFIKGQSDGFIWRSSLRYPLDIDKDYQLLLKNSENKISFTLHDMELAKKYFIGSMHKSTFNEEIRQFNFSDTQIFSIDPELIKEKQQEFKATFANVSLLWIFFDALLFSLFISKHATELCVQKFKEFMGNQEQFIGDNVLFLHTNHQVYVSPQISQLNIEKVLDNINYGVMINDTTNYKDSLLINIVIPIWVKEEVSIIITMNIMGIKTKN</sequence>
<evidence type="ECO:0000313" key="3">
    <source>
        <dbReference type="EMBL" id="PXZ07893.1"/>
    </source>
</evidence>
<dbReference type="EMBL" id="QGLR01000008">
    <property type="protein sequence ID" value="PXZ07893.1"/>
    <property type="molecule type" value="Genomic_DNA"/>
</dbReference>
<evidence type="ECO:0000313" key="4">
    <source>
        <dbReference type="Proteomes" id="UP000247932"/>
    </source>
</evidence>
<dbReference type="InterPro" id="IPR029069">
    <property type="entry name" value="HotDog_dom_sf"/>
</dbReference>
<keyword evidence="1" id="KW-1133">Transmembrane helix</keyword>
<dbReference type="OrthoDB" id="9774179at2"/>
<comment type="caution">
    <text evidence="3">The sequence shown here is derived from an EMBL/GenBank/DDBJ whole genome shotgun (WGS) entry which is preliminary data.</text>
</comment>